<dbReference type="EMBL" id="LXQA010348062">
    <property type="protein sequence ID" value="MCI45756.1"/>
    <property type="molecule type" value="Genomic_DNA"/>
</dbReference>
<reference evidence="1 2" key="1">
    <citation type="journal article" date="2018" name="Front. Plant Sci.">
        <title>Red Clover (Trifolium pratense) and Zigzag Clover (T. medium) - A Picture of Genomic Similarities and Differences.</title>
        <authorList>
            <person name="Dluhosova J."/>
            <person name="Istvanek J."/>
            <person name="Nedelnik J."/>
            <person name="Repkova J."/>
        </authorList>
    </citation>
    <scope>NUCLEOTIDE SEQUENCE [LARGE SCALE GENOMIC DNA]</scope>
    <source>
        <strain evidence="2">cv. 10/8</strain>
        <tissue evidence="1">Leaf</tissue>
    </source>
</reference>
<name>A0A392SD21_9FABA</name>
<proteinExistence type="predicted"/>
<comment type="caution">
    <text evidence="1">The sequence shown here is derived from an EMBL/GenBank/DDBJ whole genome shotgun (WGS) entry which is preliminary data.</text>
</comment>
<accession>A0A392SD21</accession>
<evidence type="ECO:0000313" key="1">
    <source>
        <dbReference type="EMBL" id="MCI45756.1"/>
    </source>
</evidence>
<evidence type="ECO:0000313" key="2">
    <source>
        <dbReference type="Proteomes" id="UP000265520"/>
    </source>
</evidence>
<dbReference type="AlphaFoldDB" id="A0A392SD21"/>
<sequence>MLLSPAWRQMATKHQKVWPLLVTSGELWRPCRPHLAWQHKILAWRPRAEQ</sequence>
<feature type="non-terminal residue" evidence="1">
    <location>
        <position position="50"/>
    </location>
</feature>
<dbReference type="Proteomes" id="UP000265520">
    <property type="component" value="Unassembled WGS sequence"/>
</dbReference>
<organism evidence="1 2">
    <name type="scientific">Trifolium medium</name>
    <dbReference type="NCBI Taxonomy" id="97028"/>
    <lineage>
        <taxon>Eukaryota</taxon>
        <taxon>Viridiplantae</taxon>
        <taxon>Streptophyta</taxon>
        <taxon>Embryophyta</taxon>
        <taxon>Tracheophyta</taxon>
        <taxon>Spermatophyta</taxon>
        <taxon>Magnoliopsida</taxon>
        <taxon>eudicotyledons</taxon>
        <taxon>Gunneridae</taxon>
        <taxon>Pentapetalae</taxon>
        <taxon>rosids</taxon>
        <taxon>fabids</taxon>
        <taxon>Fabales</taxon>
        <taxon>Fabaceae</taxon>
        <taxon>Papilionoideae</taxon>
        <taxon>50 kb inversion clade</taxon>
        <taxon>NPAAA clade</taxon>
        <taxon>Hologalegina</taxon>
        <taxon>IRL clade</taxon>
        <taxon>Trifolieae</taxon>
        <taxon>Trifolium</taxon>
    </lineage>
</organism>
<keyword evidence="2" id="KW-1185">Reference proteome</keyword>
<protein>
    <submittedName>
        <fullName evidence="1">Uncharacterized protein</fullName>
    </submittedName>
</protein>